<evidence type="ECO:0000313" key="1">
    <source>
        <dbReference type="EMBL" id="CAA0091523.1"/>
    </source>
</evidence>
<accession>A0A5S9NMK7</accession>
<dbReference type="AlphaFoldDB" id="A0A5S9NMK7"/>
<proteinExistence type="predicted"/>
<protein>
    <submittedName>
        <fullName evidence="1">Uncharacterized protein</fullName>
    </submittedName>
</protein>
<dbReference type="Proteomes" id="UP000435877">
    <property type="component" value="Unassembled WGS sequence"/>
</dbReference>
<organism evidence="1 2">
    <name type="scientific">Zhongshania aliphaticivorans</name>
    <dbReference type="NCBI Taxonomy" id="1470434"/>
    <lineage>
        <taxon>Bacteria</taxon>
        <taxon>Pseudomonadati</taxon>
        <taxon>Pseudomonadota</taxon>
        <taxon>Gammaproteobacteria</taxon>
        <taxon>Cellvibrionales</taxon>
        <taxon>Spongiibacteraceae</taxon>
        <taxon>Zhongshania</taxon>
    </lineage>
</organism>
<evidence type="ECO:0000313" key="2">
    <source>
        <dbReference type="Proteomes" id="UP000435877"/>
    </source>
</evidence>
<name>A0A5S9NMK7_9GAMM</name>
<dbReference type="EMBL" id="CACSIK010000001">
    <property type="protein sequence ID" value="CAA0091523.1"/>
    <property type="molecule type" value="Genomic_DNA"/>
</dbReference>
<dbReference type="RefSeq" id="WP_159268747.1">
    <property type="nucleotide sequence ID" value="NZ_CACSIK010000001.1"/>
</dbReference>
<gene>
    <name evidence="1" type="ORF">IHBHHGIJ_02165</name>
</gene>
<reference evidence="1 2" key="1">
    <citation type="submission" date="2019-11" db="EMBL/GenBank/DDBJ databases">
        <authorList>
            <person name="Holert J."/>
        </authorList>
    </citation>
    <scope>NUCLEOTIDE SEQUENCE [LARGE SCALE GENOMIC DNA]</scope>
    <source>
        <strain evidence="1">SB11_1A</strain>
    </source>
</reference>
<keyword evidence="2" id="KW-1185">Reference proteome</keyword>
<sequence>MSKTLPIFKTVVITGITLMSGITSAGLLSTLSDVLSNPSVDRSVTIEKCVELPASDTFFAGIATPLTGPIGLDLPSTGKITVCAATSCDVTGGIEMTPEAPSFSDCDLGYSLSGSGEGSCVTTLKIDTLLGEKTIYADRSASIDGYPVFPLEVCLAKTSD</sequence>